<dbReference type="Gene3D" id="3.30.710.10">
    <property type="entry name" value="Potassium Channel Kv1.1, Chain A"/>
    <property type="match status" value="1"/>
</dbReference>
<dbReference type="InterPro" id="IPR011705">
    <property type="entry name" value="BACK"/>
</dbReference>
<evidence type="ECO:0000313" key="3">
    <source>
        <dbReference type="Proteomes" id="UP000267096"/>
    </source>
</evidence>
<dbReference type="InterPro" id="IPR000210">
    <property type="entry name" value="BTB/POZ_dom"/>
</dbReference>
<dbReference type="WBParaSite" id="ASIM_0001006601-mRNA-1">
    <property type="protein sequence ID" value="ASIM_0001006601-mRNA-1"/>
    <property type="gene ID" value="ASIM_0001006601"/>
</dbReference>
<organism evidence="4">
    <name type="scientific">Anisakis simplex</name>
    <name type="common">Herring worm</name>
    <dbReference type="NCBI Taxonomy" id="6269"/>
    <lineage>
        <taxon>Eukaryota</taxon>
        <taxon>Metazoa</taxon>
        <taxon>Ecdysozoa</taxon>
        <taxon>Nematoda</taxon>
        <taxon>Chromadorea</taxon>
        <taxon>Rhabditida</taxon>
        <taxon>Spirurina</taxon>
        <taxon>Ascaridomorpha</taxon>
        <taxon>Ascaridoidea</taxon>
        <taxon>Anisakidae</taxon>
        <taxon>Anisakis</taxon>
        <taxon>Anisakis simplex complex</taxon>
    </lineage>
</organism>
<protein>
    <submittedName>
        <fullName evidence="4">BTB domain-containing protein</fullName>
    </submittedName>
</protein>
<dbReference type="SMART" id="SM00875">
    <property type="entry name" value="BACK"/>
    <property type="match status" value="1"/>
</dbReference>
<feature type="domain" description="BTB" evidence="1">
    <location>
        <begin position="41"/>
        <end position="105"/>
    </location>
</feature>
<dbReference type="AlphaFoldDB" id="A0A158PMS0"/>
<evidence type="ECO:0000259" key="1">
    <source>
        <dbReference type="PROSITE" id="PS50097"/>
    </source>
</evidence>
<dbReference type="PANTHER" id="PTHR45774:SF3">
    <property type="entry name" value="BTB (POZ) DOMAIN-CONTAINING 2B-RELATED"/>
    <property type="match status" value="1"/>
</dbReference>
<dbReference type="OrthoDB" id="45365at2759"/>
<dbReference type="EMBL" id="UYRR01030972">
    <property type="protein sequence ID" value="VDK41766.1"/>
    <property type="molecule type" value="Genomic_DNA"/>
</dbReference>
<reference evidence="4" key="1">
    <citation type="submission" date="2016-04" db="UniProtKB">
        <authorList>
            <consortium name="WormBaseParasite"/>
        </authorList>
    </citation>
    <scope>IDENTIFICATION</scope>
</reference>
<keyword evidence="3" id="KW-1185">Reference proteome</keyword>
<dbReference type="Pfam" id="PF00651">
    <property type="entry name" value="BTB"/>
    <property type="match status" value="1"/>
</dbReference>
<dbReference type="SUPFAM" id="SSF54695">
    <property type="entry name" value="POZ domain"/>
    <property type="match status" value="1"/>
</dbReference>
<dbReference type="PANTHER" id="PTHR45774">
    <property type="entry name" value="BTB/POZ DOMAIN-CONTAINING"/>
    <property type="match status" value="1"/>
</dbReference>
<dbReference type="SMART" id="SM00225">
    <property type="entry name" value="BTB"/>
    <property type="match status" value="1"/>
</dbReference>
<dbReference type="PROSITE" id="PS50097">
    <property type="entry name" value="BTB"/>
    <property type="match status" value="1"/>
</dbReference>
<proteinExistence type="predicted"/>
<gene>
    <name evidence="2" type="ORF">ASIM_LOCUS9797</name>
</gene>
<dbReference type="Gene3D" id="1.25.40.420">
    <property type="match status" value="1"/>
</dbReference>
<dbReference type="CDD" id="cd18186">
    <property type="entry name" value="BTB_POZ_ZBTB_KLHL-like"/>
    <property type="match status" value="1"/>
</dbReference>
<reference evidence="2 3" key="2">
    <citation type="submission" date="2018-11" db="EMBL/GenBank/DDBJ databases">
        <authorList>
            <consortium name="Pathogen Informatics"/>
        </authorList>
    </citation>
    <scope>NUCLEOTIDE SEQUENCE [LARGE SCALE GENOMIC DNA]</scope>
</reference>
<dbReference type="InterPro" id="IPR038648">
    <property type="entry name" value="PHR_sf"/>
</dbReference>
<evidence type="ECO:0000313" key="4">
    <source>
        <dbReference type="WBParaSite" id="ASIM_0001006601-mRNA-1"/>
    </source>
</evidence>
<name>A0A158PMS0_ANISI</name>
<dbReference type="Gene3D" id="2.60.120.820">
    <property type="entry name" value="PHR domain"/>
    <property type="match status" value="1"/>
</dbReference>
<dbReference type="Proteomes" id="UP000267096">
    <property type="component" value="Unassembled WGS sequence"/>
</dbReference>
<evidence type="ECO:0000313" key="2">
    <source>
        <dbReference type="EMBL" id="VDK41766.1"/>
    </source>
</evidence>
<accession>A0A158PMS0</accession>
<sequence length="512" mass="58714">MSPLIKREQDLNVIYESEQDCSSEAPFTENIRKLWIEKFGCDTFLAVGEERKIFAAHRLVLSSGSKFFQEMFADPSHLGGNEYSPIEFPDMSPETIQTVLNFLYSEQRCSSVRIPSSSALHVLYAANKFRMPALKLACKMHLKHMSAKDSIYILQQAIPLNENIIVQKCLRIADDHPEEVLSSEGLLDCSHATLRLLINRDTFIPHEHFRFFMSLLSWSIAECQRQNLDVTPLNQRQALGELITFVKFELLTNQELADVARTGVLTSQEMVMYASGQYPKISSENPFEPADEIVEEERTESADQESSSIQQIPSIVPWGFAASLRGMFDGNERLDPHMQQFSSDTANDNNKIFSFTVDHDIELFGFSIFGFCDGNNDVIRRTLQIPVSLPERVEVDVTLLQHLIRFTLKHGKHIKANKKYSLEVKLEHVSNERPRFEGFGDVKPEVKLENGETIRFTFELDRNVAELYFGTERRRRQTVDENENESELFRKISTSSASSVLMGRTQRWNSIY</sequence>
<dbReference type="InterPro" id="IPR011333">
    <property type="entry name" value="SKP1/BTB/POZ_sf"/>
</dbReference>